<evidence type="ECO:0000256" key="1">
    <source>
        <dbReference type="SAM" id="MobiDB-lite"/>
    </source>
</evidence>
<proteinExistence type="predicted"/>
<protein>
    <submittedName>
        <fullName evidence="2">Uncharacterized protein</fullName>
    </submittedName>
</protein>
<name>A0A517YRS8_9BACT</name>
<reference evidence="2 3" key="1">
    <citation type="submission" date="2019-02" db="EMBL/GenBank/DDBJ databases">
        <title>Deep-cultivation of Planctomycetes and their phenomic and genomic characterization uncovers novel biology.</title>
        <authorList>
            <person name="Wiegand S."/>
            <person name="Jogler M."/>
            <person name="Boedeker C."/>
            <person name="Pinto D."/>
            <person name="Vollmers J."/>
            <person name="Rivas-Marin E."/>
            <person name="Kohn T."/>
            <person name="Peeters S.H."/>
            <person name="Heuer A."/>
            <person name="Rast P."/>
            <person name="Oberbeckmann S."/>
            <person name="Bunk B."/>
            <person name="Jeske O."/>
            <person name="Meyerdierks A."/>
            <person name="Storesund J.E."/>
            <person name="Kallscheuer N."/>
            <person name="Luecker S."/>
            <person name="Lage O.M."/>
            <person name="Pohl T."/>
            <person name="Merkel B.J."/>
            <person name="Hornburger P."/>
            <person name="Mueller R.-W."/>
            <person name="Bruemmer F."/>
            <person name="Labrenz M."/>
            <person name="Spormann A.M."/>
            <person name="Op den Camp H."/>
            <person name="Overmann J."/>
            <person name="Amann R."/>
            <person name="Jetten M.S.M."/>
            <person name="Mascher T."/>
            <person name="Medema M.H."/>
            <person name="Devos D.P."/>
            <person name="Kaster A.-K."/>
            <person name="Ovreas L."/>
            <person name="Rohde M."/>
            <person name="Galperin M.Y."/>
            <person name="Jogler C."/>
        </authorList>
    </citation>
    <scope>NUCLEOTIDE SEQUENCE [LARGE SCALE GENOMIC DNA]</scope>
    <source>
        <strain evidence="2 3">KS4</strain>
    </source>
</reference>
<sequence>MAQGNEEVREGMRKEVGGGGGDCVTNPWDHGNYSRSASPWISAENVEILANYVKKCPTRLSTGNKDCVNWRNIKLEGRKKA</sequence>
<dbReference type="Proteomes" id="UP000317369">
    <property type="component" value="Chromosome"/>
</dbReference>
<gene>
    <name evidence="2" type="ORF">KS4_09570</name>
</gene>
<keyword evidence="3" id="KW-1185">Reference proteome</keyword>
<dbReference type="EMBL" id="CP036425">
    <property type="protein sequence ID" value="QDU32918.1"/>
    <property type="molecule type" value="Genomic_DNA"/>
</dbReference>
<dbReference type="AlphaFoldDB" id="A0A517YRS8"/>
<dbReference type="KEGG" id="pcor:KS4_09570"/>
<accession>A0A517YRS8</accession>
<feature type="compositionally biased region" description="Basic and acidic residues" evidence="1">
    <location>
        <begin position="1"/>
        <end position="16"/>
    </location>
</feature>
<organism evidence="2 3">
    <name type="scientific">Poriferisphaera corsica</name>
    <dbReference type="NCBI Taxonomy" id="2528020"/>
    <lineage>
        <taxon>Bacteria</taxon>
        <taxon>Pseudomonadati</taxon>
        <taxon>Planctomycetota</taxon>
        <taxon>Phycisphaerae</taxon>
        <taxon>Phycisphaerales</taxon>
        <taxon>Phycisphaeraceae</taxon>
        <taxon>Poriferisphaera</taxon>
    </lineage>
</organism>
<evidence type="ECO:0000313" key="2">
    <source>
        <dbReference type="EMBL" id="QDU32918.1"/>
    </source>
</evidence>
<feature type="region of interest" description="Disordered" evidence="1">
    <location>
        <begin position="1"/>
        <end position="27"/>
    </location>
</feature>
<evidence type="ECO:0000313" key="3">
    <source>
        <dbReference type="Proteomes" id="UP000317369"/>
    </source>
</evidence>